<dbReference type="AlphaFoldDB" id="A0A914REM4"/>
<proteinExistence type="predicted"/>
<reference evidence="3" key="1">
    <citation type="submission" date="2022-11" db="UniProtKB">
        <authorList>
            <consortium name="WormBaseParasite"/>
        </authorList>
    </citation>
    <scope>IDENTIFICATION</scope>
</reference>
<evidence type="ECO:0000256" key="1">
    <source>
        <dbReference type="SAM" id="Phobius"/>
    </source>
</evidence>
<keyword evidence="1" id="KW-1133">Transmembrane helix</keyword>
<keyword evidence="1" id="KW-0472">Membrane</keyword>
<sequence>DPRYLRPASDILEIPIGRYAQLTKFVTLVLLVLILMWNCLDPSFSETDENALLDFDTTSLIREMESYQKGDMVMERAREVLARSDFTFKDKIKSRVKGTL</sequence>
<keyword evidence="1" id="KW-0812">Transmembrane</keyword>
<evidence type="ECO:0000313" key="3">
    <source>
        <dbReference type="WBParaSite" id="PEQ_0000320801-mRNA-1"/>
    </source>
</evidence>
<keyword evidence="2" id="KW-1185">Reference proteome</keyword>
<name>A0A914REM4_PAREQ</name>
<feature type="transmembrane region" description="Helical" evidence="1">
    <location>
        <begin position="20"/>
        <end position="40"/>
    </location>
</feature>
<dbReference type="Proteomes" id="UP000887564">
    <property type="component" value="Unplaced"/>
</dbReference>
<protein>
    <submittedName>
        <fullName evidence="3">Uncharacterized protein</fullName>
    </submittedName>
</protein>
<accession>A0A914REM4</accession>
<dbReference type="WBParaSite" id="PEQ_0000320801-mRNA-1">
    <property type="protein sequence ID" value="PEQ_0000320801-mRNA-1"/>
    <property type="gene ID" value="PEQ_0000320801"/>
</dbReference>
<organism evidence="2 3">
    <name type="scientific">Parascaris equorum</name>
    <name type="common">Equine roundworm</name>
    <dbReference type="NCBI Taxonomy" id="6256"/>
    <lineage>
        <taxon>Eukaryota</taxon>
        <taxon>Metazoa</taxon>
        <taxon>Ecdysozoa</taxon>
        <taxon>Nematoda</taxon>
        <taxon>Chromadorea</taxon>
        <taxon>Rhabditida</taxon>
        <taxon>Spirurina</taxon>
        <taxon>Ascaridomorpha</taxon>
        <taxon>Ascaridoidea</taxon>
        <taxon>Ascarididae</taxon>
        <taxon>Parascaris</taxon>
    </lineage>
</organism>
<evidence type="ECO:0000313" key="2">
    <source>
        <dbReference type="Proteomes" id="UP000887564"/>
    </source>
</evidence>